<keyword evidence="5" id="KW-0143">Chaperone</keyword>
<evidence type="ECO:0000256" key="1">
    <source>
        <dbReference type="ARBA" id="ARBA00004514"/>
    </source>
</evidence>
<comment type="similarity">
    <text evidence="2 6">Belongs to the FliS family.</text>
</comment>
<keyword evidence="7" id="KW-0966">Cell projection</keyword>
<dbReference type="InterPro" id="IPR036584">
    <property type="entry name" value="FliS_sf"/>
</dbReference>
<keyword evidence="3 6" id="KW-0963">Cytoplasm</keyword>
<dbReference type="AlphaFoldDB" id="A0A140LDZ9"/>
<dbReference type="CDD" id="cd16098">
    <property type="entry name" value="FliS"/>
    <property type="match status" value="1"/>
</dbReference>
<dbReference type="InterPro" id="IPR003713">
    <property type="entry name" value="FliS"/>
</dbReference>
<proteinExistence type="inferred from homology"/>
<dbReference type="GO" id="GO:0044780">
    <property type="term" value="P:bacterial-type flagellum assembly"/>
    <property type="evidence" value="ECO:0007669"/>
    <property type="project" value="InterPro"/>
</dbReference>
<evidence type="ECO:0000256" key="6">
    <source>
        <dbReference type="PIRNR" id="PIRNR039090"/>
    </source>
</evidence>
<dbReference type="GO" id="GO:0071973">
    <property type="term" value="P:bacterial-type flagellum-dependent cell motility"/>
    <property type="evidence" value="ECO:0007669"/>
    <property type="project" value="TreeGrafter"/>
</dbReference>
<evidence type="ECO:0000256" key="5">
    <source>
        <dbReference type="ARBA" id="ARBA00023186"/>
    </source>
</evidence>
<accession>A0A140LDZ9</accession>
<keyword evidence="8" id="KW-1185">Reference proteome</keyword>
<dbReference type="Proteomes" id="UP000070427">
    <property type="component" value="Unassembled WGS sequence"/>
</dbReference>
<dbReference type="Gene3D" id="1.20.120.340">
    <property type="entry name" value="Flagellar protein FliS"/>
    <property type="match status" value="1"/>
</dbReference>
<evidence type="ECO:0000256" key="3">
    <source>
        <dbReference type="ARBA" id="ARBA00022490"/>
    </source>
</evidence>
<dbReference type="OrthoDB" id="1524959at2"/>
<gene>
    <name evidence="7" type="primary">fliS</name>
    <name evidence="7" type="ORF">AN618_01120</name>
</gene>
<protein>
    <recommendedName>
        <fullName evidence="6">Flagellar secretion chaperone FliS</fullName>
    </recommendedName>
</protein>
<dbReference type="NCBIfam" id="TIGR00208">
    <property type="entry name" value="fliS"/>
    <property type="match status" value="1"/>
</dbReference>
<dbReference type="GO" id="GO:0005829">
    <property type="term" value="C:cytosol"/>
    <property type="evidence" value="ECO:0007669"/>
    <property type="project" value="UniProtKB-SubCell"/>
</dbReference>
<keyword evidence="7" id="KW-0282">Flagellum</keyword>
<dbReference type="PIRSF" id="PIRSF039090">
    <property type="entry name" value="Flis"/>
    <property type="match status" value="1"/>
</dbReference>
<reference evidence="7 8" key="1">
    <citation type="submission" date="2015-12" db="EMBL/GenBank/DDBJ databases">
        <title>Draft genome sequnece of Fervidicola ferrireducens strain Y170.</title>
        <authorList>
            <person name="Patel B.K."/>
        </authorList>
    </citation>
    <scope>NUCLEOTIDE SEQUENCE [LARGE SCALE GENOMIC DNA]</scope>
    <source>
        <strain evidence="7 8">Y170</strain>
    </source>
</reference>
<dbReference type="PANTHER" id="PTHR34773:SF1">
    <property type="entry name" value="FLAGELLAR SECRETION CHAPERONE FLIS"/>
    <property type="match status" value="1"/>
</dbReference>
<evidence type="ECO:0000313" key="7">
    <source>
        <dbReference type="EMBL" id="KXG78774.1"/>
    </source>
</evidence>
<evidence type="ECO:0000256" key="4">
    <source>
        <dbReference type="ARBA" id="ARBA00022795"/>
    </source>
</evidence>
<comment type="subcellular location">
    <subcellularLocation>
        <location evidence="1 6">Cytoplasm</location>
        <location evidence="1 6">Cytosol</location>
    </subcellularLocation>
</comment>
<dbReference type="RefSeq" id="WP_066350765.1">
    <property type="nucleotide sequence ID" value="NZ_LOED01000001.1"/>
</dbReference>
<dbReference type="InParanoid" id="A0A140LDZ9"/>
<evidence type="ECO:0000256" key="2">
    <source>
        <dbReference type="ARBA" id="ARBA00008787"/>
    </source>
</evidence>
<dbReference type="FunCoup" id="A0A140LDZ9">
    <property type="interactions" value="58"/>
</dbReference>
<comment type="caution">
    <text evidence="7">The sequence shown here is derived from an EMBL/GenBank/DDBJ whole genome shotgun (WGS) entry which is preliminary data.</text>
</comment>
<dbReference type="PANTHER" id="PTHR34773">
    <property type="entry name" value="FLAGELLAR SECRETION CHAPERONE FLIS"/>
    <property type="match status" value="1"/>
</dbReference>
<keyword evidence="7" id="KW-0969">Cilium</keyword>
<evidence type="ECO:0000313" key="8">
    <source>
        <dbReference type="Proteomes" id="UP000070427"/>
    </source>
</evidence>
<dbReference type="STRING" id="520764.AN618_01120"/>
<keyword evidence="4 6" id="KW-1005">Bacterial flagellum biogenesis</keyword>
<sequence>MVNPYQQYQENQVMTAPPERLVLMLYEGALRFLRLAKKAVEEKNYADANNYIVRVEDIIMELNMSLDMNYELSKNLRSLYNFIYEKLIEANIKKDLSKLEEVEGLLEGLKEAWQGAYVEVMKAKKTAL</sequence>
<dbReference type="Pfam" id="PF02561">
    <property type="entry name" value="FliS"/>
    <property type="match status" value="1"/>
</dbReference>
<name>A0A140LDZ9_9FIRM</name>
<organism evidence="7 8">
    <name type="scientific">Fervidicola ferrireducens</name>
    <dbReference type="NCBI Taxonomy" id="520764"/>
    <lineage>
        <taxon>Bacteria</taxon>
        <taxon>Bacillati</taxon>
        <taxon>Bacillota</taxon>
        <taxon>Clostridia</taxon>
        <taxon>Thermosediminibacterales</taxon>
        <taxon>Thermosediminibacteraceae</taxon>
        <taxon>Fervidicola</taxon>
    </lineage>
</organism>
<dbReference type="SUPFAM" id="SSF101116">
    <property type="entry name" value="Flagellar export chaperone FliS"/>
    <property type="match status" value="1"/>
</dbReference>
<dbReference type="EMBL" id="LOED01000001">
    <property type="protein sequence ID" value="KXG78774.1"/>
    <property type="molecule type" value="Genomic_DNA"/>
</dbReference>